<dbReference type="CDD" id="cd00156">
    <property type="entry name" value="REC"/>
    <property type="match status" value="1"/>
</dbReference>
<keyword evidence="1" id="KW-0547">Nucleotide-binding</keyword>
<protein>
    <submittedName>
        <fullName evidence="9">DNA-binding transcriptional response regulator, NtrC family, contains REC, AAA-type ATPase, and a Fis-type DNA-binding domains</fullName>
    </submittedName>
</protein>
<feature type="modified residue" description="4-aspartylphosphate" evidence="6">
    <location>
        <position position="65"/>
    </location>
</feature>
<evidence type="ECO:0000256" key="1">
    <source>
        <dbReference type="ARBA" id="ARBA00022741"/>
    </source>
</evidence>
<dbReference type="InterPro" id="IPR001789">
    <property type="entry name" value="Sig_transdc_resp-reg_receiver"/>
</dbReference>
<dbReference type="SUPFAM" id="SSF52172">
    <property type="entry name" value="CheY-like"/>
    <property type="match status" value="1"/>
</dbReference>
<feature type="domain" description="Response regulatory" evidence="8">
    <location>
        <begin position="16"/>
        <end position="130"/>
    </location>
</feature>
<dbReference type="SUPFAM" id="SSF52540">
    <property type="entry name" value="P-loop containing nucleoside triphosphate hydrolases"/>
    <property type="match status" value="1"/>
</dbReference>
<name>A0A1I2RF32_9GAMM</name>
<dbReference type="InterPro" id="IPR003593">
    <property type="entry name" value="AAA+_ATPase"/>
</dbReference>
<dbReference type="Gene3D" id="3.40.50.300">
    <property type="entry name" value="P-loop containing nucleotide triphosphate hydrolases"/>
    <property type="match status" value="1"/>
</dbReference>
<evidence type="ECO:0000256" key="4">
    <source>
        <dbReference type="ARBA" id="ARBA00023125"/>
    </source>
</evidence>
<keyword evidence="10" id="KW-1185">Reference proteome</keyword>
<accession>A0A1I2RF32</accession>
<keyword evidence="3" id="KW-0805">Transcription regulation</keyword>
<dbReference type="AlphaFoldDB" id="A0A1I2RF32"/>
<dbReference type="Pfam" id="PF00072">
    <property type="entry name" value="Response_reg"/>
    <property type="match status" value="1"/>
</dbReference>
<organism evidence="9 10">
    <name type="scientific">Neptunomonas qingdaonensis</name>
    <dbReference type="NCBI Taxonomy" id="1045558"/>
    <lineage>
        <taxon>Bacteria</taxon>
        <taxon>Pseudomonadati</taxon>
        <taxon>Pseudomonadota</taxon>
        <taxon>Gammaproteobacteria</taxon>
        <taxon>Oceanospirillales</taxon>
        <taxon>Oceanospirillaceae</taxon>
        <taxon>Neptunomonas</taxon>
    </lineage>
</organism>
<dbReference type="Pfam" id="PF00158">
    <property type="entry name" value="Sigma54_activat"/>
    <property type="match status" value="1"/>
</dbReference>
<dbReference type="GO" id="GO:0006355">
    <property type="term" value="P:regulation of DNA-templated transcription"/>
    <property type="evidence" value="ECO:0007669"/>
    <property type="project" value="InterPro"/>
</dbReference>
<dbReference type="STRING" id="1045558.SAMN05216175_10686"/>
<evidence type="ECO:0000256" key="5">
    <source>
        <dbReference type="ARBA" id="ARBA00023163"/>
    </source>
</evidence>
<dbReference type="RefSeq" id="WP_090727723.1">
    <property type="nucleotide sequence ID" value="NZ_FOOU01000006.1"/>
</dbReference>
<dbReference type="Pfam" id="PF25601">
    <property type="entry name" value="AAA_lid_14"/>
    <property type="match status" value="1"/>
</dbReference>
<evidence type="ECO:0000256" key="2">
    <source>
        <dbReference type="ARBA" id="ARBA00022840"/>
    </source>
</evidence>
<dbReference type="Pfam" id="PF02954">
    <property type="entry name" value="HTH_8"/>
    <property type="match status" value="1"/>
</dbReference>
<keyword evidence="6" id="KW-0597">Phosphoprotein</keyword>
<dbReference type="PRINTS" id="PR01590">
    <property type="entry name" value="HTHFIS"/>
</dbReference>
<dbReference type="PROSITE" id="PS50110">
    <property type="entry name" value="RESPONSE_REGULATORY"/>
    <property type="match status" value="1"/>
</dbReference>
<sequence length="479" mass="53494">MNPDSDKFSAKPKAVSVLVVDDEPGMCSFLNKALKKKFALVETAGSVEEAEELRKRCHFDLLIVDINLPGRSGMEWHEALEQTQHNSDIIFMTAFADLEIVIKALRAGASDFILKPFRLEQMMNAVERCLERRAMARANFVLQREVEKAFPITDMMGNSLSIRQVQEVIHRVAPTPSAVMIEGESGTGKELAARMLHQFSNRSGAFVPINCGAISPDLLEAELFGHTKGSFTGAVKARDGLFSFANGGTLFLDEVGEMPVLMQAKLLRALEQKAVRPVGSEQEISIDVRIIAATNRHLKEEVAAGRFREDLYYRLNVLSITLPPLRDRREDIPELIHHFSNTLSRELGLAAIPFSHDDLNEMQHYHWPGNIRELKNLIERCILLGKLPAEYFREQNADDSKSVGNFAGWSMEAVEKHHILQTLAQHDGNKSSAARNLGVSRKTLDRKLTSWAAAEHSLAHAEVETEVEVEIEAEAEPVT</sequence>
<dbReference type="EMBL" id="FOOU01000006">
    <property type="protein sequence ID" value="SFG39092.1"/>
    <property type="molecule type" value="Genomic_DNA"/>
</dbReference>
<dbReference type="InterPro" id="IPR009057">
    <property type="entry name" value="Homeodomain-like_sf"/>
</dbReference>
<dbReference type="GO" id="GO:0005524">
    <property type="term" value="F:ATP binding"/>
    <property type="evidence" value="ECO:0007669"/>
    <property type="project" value="UniProtKB-KW"/>
</dbReference>
<dbReference type="GO" id="GO:0043565">
    <property type="term" value="F:sequence-specific DNA binding"/>
    <property type="evidence" value="ECO:0007669"/>
    <property type="project" value="InterPro"/>
</dbReference>
<dbReference type="InterPro" id="IPR011006">
    <property type="entry name" value="CheY-like_superfamily"/>
</dbReference>
<dbReference type="PANTHER" id="PTHR32071:SF91">
    <property type="entry name" value="TUNGSTATE-RESPONSIVE TWO COMPONENT SIGMA54-DEPENDENT SIGNAL TRANSDUCTION SYSTEM RESPONSE REGULATOR FIS FAMILY"/>
    <property type="match status" value="1"/>
</dbReference>
<evidence type="ECO:0000313" key="10">
    <source>
        <dbReference type="Proteomes" id="UP000198623"/>
    </source>
</evidence>
<dbReference type="InterPro" id="IPR025944">
    <property type="entry name" value="Sigma_54_int_dom_CS"/>
</dbReference>
<dbReference type="SMART" id="SM00382">
    <property type="entry name" value="AAA"/>
    <property type="match status" value="1"/>
</dbReference>
<dbReference type="GO" id="GO:0000160">
    <property type="term" value="P:phosphorelay signal transduction system"/>
    <property type="evidence" value="ECO:0007669"/>
    <property type="project" value="InterPro"/>
</dbReference>
<evidence type="ECO:0000259" key="7">
    <source>
        <dbReference type="PROSITE" id="PS50045"/>
    </source>
</evidence>
<dbReference type="InterPro" id="IPR058031">
    <property type="entry name" value="AAA_lid_NorR"/>
</dbReference>
<dbReference type="Gene3D" id="1.10.10.60">
    <property type="entry name" value="Homeodomain-like"/>
    <property type="match status" value="1"/>
</dbReference>
<feature type="domain" description="Sigma-54 factor interaction" evidence="7">
    <location>
        <begin position="155"/>
        <end position="383"/>
    </location>
</feature>
<dbReference type="CDD" id="cd00009">
    <property type="entry name" value="AAA"/>
    <property type="match status" value="1"/>
</dbReference>
<dbReference type="PROSITE" id="PS00688">
    <property type="entry name" value="SIGMA54_INTERACT_3"/>
    <property type="match status" value="1"/>
</dbReference>
<dbReference type="SMART" id="SM00448">
    <property type="entry name" value="REC"/>
    <property type="match status" value="1"/>
</dbReference>
<dbReference type="InterPro" id="IPR002078">
    <property type="entry name" value="Sigma_54_int"/>
</dbReference>
<dbReference type="Proteomes" id="UP000198623">
    <property type="component" value="Unassembled WGS sequence"/>
</dbReference>
<proteinExistence type="predicted"/>
<dbReference type="InterPro" id="IPR027417">
    <property type="entry name" value="P-loop_NTPase"/>
</dbReference>
<keyword evidence="5" id="KW-0804">Transcription</keyword>
<dbReference type="InterPro" id="IPR025943">
    <property type="entry name" value="Sigma_54_int_dom_ATP-bd_2"/>
</dbReference>
<dbReference type="PROSITE" id="PS50045">
    <property type="entry name" value="SIGMA54_INTERACT_4"/>
    <property type="match status" value="1"/>
</dbReference>
<evidence type="ECO:0000256" key="3">
    <source>
        <dbReference type="ARBA" id="ARBA00023015"/>
    </source>
</evidence>
<evidence type="ECO:0000256" key="6">
    <source>
        <dbReference type="PROSITE-ProRule" id="PRU00169"/>
    </source>
</evidence>
<dbReference type="PANTHER" id="PTHR32071">
    <property type="entry name" value="TRANSCRIPTIONAL REGULATORY PROTEIN"/>
    <property type="match status" value="1"/>
</dbReference>
<dbReference type="Gene3D" id="3.40.50.2300">
    <property type="match status" value="1"/>
</dbReference>
<keyword evidence="4 9" id="KW-0238">DNA-binding</keyword>
<dbReference type="FunFam" id="3.40.50.300:FF:000006">
    <property type="entry name" value="DNA-binding transcriptional regulator NtrC"/>
    <property type="match status" value="1"/>
</dbReference>
<dbReference type="InterPro" id="IPR002197">
    <property type="entry name" value="HTH_Fis"/>
</dbReference>
<keyword evidence="2" id="KW-0067">ATP-binding</keyword>
<dbReference type="PROSITE" id="PS00676">
    <property type="entry name" value="SIGMA54_INTERACT_2"/>
    <property type="match status" value="1"/>
</dbReference>
<reference evidence="10" key="1">
    <citation type="submission" date="2016-10" db="EMBL/GenBank/DDBJ databases">
        <authorList>
            <person name="Varghese N."/>
            <person name="Submissions S."/>
        </authorList>
    </citation>
    <scope>NUCLEOTIDE SEQUENCE [LARGE SCALE GENOMIC DNA]</scope>
    <source>
        <strain evidence="10">CGMCC 1.10971</strain>
    </source>
</reference>
<gene>
    <name evidence="9" type="ORF">SAMN05216175_10686</name>
</gene>
<evidence type="ECO:0000259" key="8">
    <source>
        <dbReference type="PROSITE" id="PS50110"/>
    </source>
</evidence>
<dbReference type="Gene3D" id="1.10.8.60">
    <property type="match status" value="1"/>
</dbReference>
<dbReference type="OrthoDB" id="9804019at2"/>
<dbReference type="SUPFAM" id="SSF46689">
    <property type="entry name" value="Homeodomain-like"/>
    <property type="match status" value="1"/>
</dbReference>
<evidence type="ECO:0000313" key="9">
    <source>
        <dbReference type="EMBL" id="SFG39092.1"/>
    </source>
</evidence>